<keyword evidence="1" id="KW-0433">Leucine-rich repeat</keyword>
<dbReference type="EMBL" id="CALNXK010000146">
    <property type="protein sequence ID" value="CAH3168687.1"/>
    <property type="molecule type" value="Genomic_DNA"/>
</dbReference>
<dbReference type="SUPFAM" id="SSF52058">
    <property type="entry name" value="L domain-like"/>
    <property type="match status" value="1"/>
</dbReference>
<dbReference type="InterPro" id="IPR001611">
    <property type="entry name" value="Leu-rich_rpt"/>
</dbReference>
<dbReference type="Gene3D" id="2.60.40.10">
    <property type="entry name" value="Immunoglobulins"/>
    <property type="match status" value="1"/>
</dbReference>
<comment type="caution">
    <text evidence="4">The sequence shown here is derived from an EMBL/GenBank/DDBJ whole genome shotgun (WGS) entry which is preliminary data.</text>
</comment>
<keyword evidence="5" id="KW-1185">Reference proteome</keyword>
<dbReference type="InterPro" id="IPR050328">
    <property type="entry name" value="Dev_Immune_Receptor"/>
</dbReference>
<dbReference type="SUPFAM" id="SSF48726">
    <property type="entry name" value="Immunoglobulin"/>
    <property type="match status" value="1"/>
</dbReference>
<organism evidence="4 5">
    <name type="scientific">Porites lobata</name>
    <dbReference type="NCBI Taxonomy" id="104759"/>
    <lineage>
        <taxon>Eukaryota</taxon>
        <taxon>Metazoa</taxon>
        <taxon>Cnidaria</taxon>
        <taxon>Anthozoa</taxon>
        <taxon>Hexacorallia</taxon>
        <taxon>Scleractinia</taxon>
        <taxon>Fungiina</taxon>
        <taxon>Poritidae</taxon>
        <taxon>Porites</taxon>
    </lineage>
</organism>
<evidence type="ECO:0000313" key="4">
    <source>
        <dbReference type="EMBL" id="CAH3168687.1"/>
    </source>
</evidence>
<evidence type="ECO:0008006" key="6">
    <source>
        <dbReference type="Google" id="ProtNLM"/>
    </source>
</evidence>
<dbReference type="Gene3D" id="3.80.10.10">
    <property type="entry name" value="Ribonuclease Inhibitor"/>
    <property type="match status" value="1"/>
</dbReference>
<accession>A0ABN8QTN1</accession>
<name>A0ABN8QTN1_9CNID</name>
<dbReference type="PROSITE" id="PS51450">
    <property type="entry name" value="LRR"/>
    <property type="match status" value="1"/>
</dbReference>
<dbReference type="Pfam" id="PF13855">
    <property type="entry name" value="LRR_8"/>
    <property type="match status" value="1"/>
</dbReference>
<dbReference type="Proteomes" id="UP001159405">
    <property type="component" value="Unassembled WGS sequence"/>
</dbReference>
<reference evidence="4 5" key="1">
    <citation type="submission" date="2022-05" db="EMBL/GenBank/DDBJ databases">
        <authorList>
            <consortium name="Genoscope - CEA"/>
            <person name="William W."/>
        </authorList>
    </citation>
    <scope>NUCLEOTIDE SEQUENCE [LARGE SCALE GENOMIC DNA]</scope>
</reference>
<evidence type="ECO:0000313" key="5">
    <source>
        <dbReference type="Proteomes" id="UP001159405"/>
    </source>
</evidence>
<dbReference type="InterPro" id="IPR013783">
    <property type="entry name" value="Ig-like_fold"/>
</dbReference>
<evidence type="ECO:0000256" key="3">
    <source>
        <dbReference type="ARBA" id="ARBA00022737"/>
    </source>
</evidence>
<keyword evidence="2" id="KW-0732">Signal</keyword>
<feature type="non-terminal residue" evidence="4">
    <location>
        <position position="1"/>
    </location>
</feature>
<keyword evidence="3" id="KW-0677">Repeat</keyword>
<gene>
    <name evidence="4" type="ORF">PLOB_00009341</name>
</gene>
<dbReference type="InterPro" id="IPR036179">
    <property type="entry name" value="Ig-like_dom_sf"/>
</dbReference>
<proteinExistence type="predicted"/>
<evidence type="ECO:0000256" key="1">
    <source>
        <dbReference type="ARBA" id="ARBA00022614"/>
    </source>
</evidence>
<dbReference type="InterPro" id="IPR032675">
    <property type="entry name" value="LRR_dom_sf"/>
</dbReference>
<dbReference type="SMART" id="SM00369">
    <property type="entry name" value="LRR_TYP"/>
    <property type="match status" value="2"/>
</dbReference>
<dbReference type="PANTHER" id="PTHR24373">
    <property type="entry name" value="SLIT RELATED LEUCINE-RICH REPEAT NEURONAL PROTEIN"/>
    <property type="match status" value="1"/>
</dbReference>
<dbReference type="PANTHER" id="PTHR24373:SF275">
    <property type="entry name" value="TIR DOMAIN-CONTAINING PROTEIN"/>
    <property type="match status" value="1"/>
</dbReference>
<dbReference type="InterPro" id="IPR003591">
    <property type="entry name" value="Leu-rich_rpt_typical-subtyp"/>
</dbReference>
<protein>
    <recommendedName>
        <fullName evidence="6">Ig-like domain-containing protein</fullName>
    </recommendedName>
</protein>
<sequence length="169" mass="18855">PAPNVRTLEGFKFSCWAKGSPPIYTALIKANTVLVNTSETASIQLDQEGNYSCVATSDQGKDTKEFSVSFTGWNSKIYDLSHCAFLFCIFIVFRTCVRKCILYGVSLLGHSPLTYALLLHRDLSLNQITELPHDVFFNVTKLKTLDLSNNNITQLPSKVFSKLTSLTHL</sequence>
<evidence type="ECO:0000256" key="2">
    <source>
        <dbReference type="ARBA" id="ARBA00022729"/>
    </source>
</evidence>